<sequence>MLRGPQLLRRLLRPPPLLPPRQRRGWCSGSTPSGNPAPASKGRGDLLSLRPSELVDFLRCRGIQRCYAVCDDGGIVRVSHPELQELADWLNSGSEQQFRSHEAILMQLGLRTGCLMTAFLWRTDRGQAYGGIRLQPYSSVEQLLRDGLRQSALLGVKAALAGVWLGGGKGIIPQPENRQHVQPEFRQALFFDYGDFLSSLNGCYVAGLDVGVNSQDMANVHVRTHWAVNVPGDMGGSANAAPLLARGVVCALEAMLDHSQLGSLRGKRVCVQGAGSIGKFLSLDRREVALSLTDHGLAQLHITDVNQKRCDDIADLLAPRLGSRLRVSRVPHGDMSLLAEPCDIFVPCATSHVLTPDTIPSMEAKIVCGPVNEQRLSDSDCDLLDEHGVLYVPEYIFNRMAVVSSAYEMYGRMQNDPEMEKHFGCEWEHSIGSLVRHVLSESADRGCSTVAVADELAERWSREPHPLWPGRARALLAALLAHGWHRGRDFWRQRHNFPNTHGYAG</sequence>
<comment type="caution">
    <text evidence="1">The sequence shown here is derived from an EMBL/GenBank/DDBJ whole genome shotgun (WGS) entry which is preliminary data.</text>
</comment>
<proteinExistence type="predicted"/>
<organism evidence="1 2">
    <name type="scientific">Dermacentor silvarum</name>
    <name type="common">Tick</name>
    <dbReference type="NCBI Taxonomy" id="543639"/>
    <lineage>
        <taxon>Eukaryota</taxon>
        <taxon>Metazoa</taxon>
        <taxon>Ecdysozoa</taxon>
        <taxon>Arthropoda</taxon>
        <taxon>Chelicerata</taxon>
        <taxon>Arachnida</taxon>
        <taxon>Acari</taxon>
        <taxon>Parasitiformes</taxon>
        <taxon>Ixodida</taxon>
        <taxon>Ixodoidea</taxon>
        <taxon>Ixodidae</taxon>
        <taxon>Rhipicephalinae</taxon>
        <taxon>Dermacentor</taxon>
    </lineage>
</organism>
<protein>
    <submittedName>
        <fullName evidence="1">Uncharacterized protein</fullName>
    </submittedName>
</protein>
<name>A0ACB8DRZ7_DERSI</name>
<dbReference type="EMBL" id="CM023479">
    <property type="protein sequence ID" value="KAH7975245.1"/>
    <property type="molecule type" value="Genomic_DNA"/>
</dbReference>
<evidence type="ECO:0000313" key="1">
    <source>
        <dbReference type="EMBL" id="KAH7975245.1"/>
    </source>
</evidence>
<keyword evidence="2" id="KW-1185">Reference proteome</keyword>
<reference evidence="1" key="1">
    <citation type="submission" date="2020-05" db="EMBL/GenBank/DDBJ databases">
        <title>Large-scale comparative analyses of tick genomes elucidate their genetic diversity and vector capacities.</title>
        <authorList>
            <person name="Jia N."/>
            <person name="Wang J."/>
            <person name="Shi W."/>
            <person name="Du L."/>
            <person name="Sun Y."/>
            <person name="Zhan W."/>
            <person name="Jiang J."/>
            <person name="Wang Q."/>
            <person name="Zhang B."/>
            <person name="Ji P."/>
            <person name="Sakyi L.B."/>
            <person name="Cui X."/>
            <person name="Yuan T."/>
            <person name="Jiang B."/>
            <person name="Yang W."/>
            <person name="Lam T.T.-Y."/>
            <person name="Chang Q."/>
            <person name="Ding S."/>
            <person name="Wang X."/>
            <person name="Zhu J."/>
            <person name="Ruan X."/>
            <person name="Zhao L."/>
            <person name="Wei J."/>
            <person name="Que T."/>
            <person name="Du C."/>
            <person name="Cheng J."/>
            <person name="Dai P."/>
            <person name="Han X."/>
            <person name="Huang E."/>
            <person name="Gao Y."/>
            <person name="Liu J."/>
            <person name="Shao H."/>
            <person name="Ye R."/>
            <person name="Li L."/>
            <person name="Wei W."/>
            <person name="Wang X."/>
            <person name="Wang C."/>
            <person name="Yang T."/>
            <person name="Huo Q."/>
            <person name="Li W."/>
            <person name="Guo W."/>
            <person name="Chen H."/>
            <person name="Zhou L."/>
            <person name="Ni X."/>
            <person name="Tian J."/>
            <person name="Zhou Y."/>
            <person name="Sheng Y."/>
            <person name="Liu T."/>
            <person name="Pan Y."/>
            <person name="Xia L."/>
            <person name="Li J."/>
            <person name="Zhao F."/>
            <person name="Cao W."/>
        </authorList>
    </citation>
    <scope>NUCLEOTIDE SEQUENCE</scope>
    <source>
        <strain evidence="1">Dsil-2018</strain>
    </source>
</reference>
<gene>
    <name evidence="1" type="ORF">HPB49_025307</name>
</gene>
<dbReference type="Proteomes" id="UP000821865">
    <property type="component" value="Chromosome 10"/>
</dbReference>
<accession>A0ACB8DRZ7</accession>
<evidence type="ECO:0000313" key="2">
    <source>
        <dbReference type="Proteomes" id="UP000821865"/>
    </source>
</evidence>